<gene>
    <name evidence="2" type="ORF">METZ01_LOCUS47171</name>
</gene>
<evidence type="ECO:0000313" key="2">
    <source>
        <dbReference type="EMBL" id="SUZ94317.1"/>
    </source>
</evidence>
<protein>
    <recommendedName>
        <fullName evidence="1">Alpha-galactosidase NEW3 domain-containing protein</fullName>
    </recommendedName>
</protein>
<sequence>MTRSARWLTLSVLIILLLSPLAGVSTFTSVQQELLPSAFRDSGRGSGDDYSVELYAGERQEGDEELTRNQTRSYDFLVVNSGSQNDTYNLTVDWDDPESYGWHGSLSVVSIYIPAGQDRTFDLVVTSPRGDVVRDNSTMFNLTATSTNSTSVSASDLHMVRIITPYAVDVYEMHPALVFAKRGEKASFGGEIKNVGDNTDSYALRIDFVPKDWIAELSTTDIDSLVSGDNAQFQVEVTVPDTAGQDEYALVRVTVTSKTTEYSHIDGESWANTTASDGRIYGVDLQPDSGSRQAIPGGLAEYVFTVTNSGNETDTILLEVDIGETQGWTAMLDRDRIEDLGPGIETTVTFQVNAPQDATAEDWCVAGVEARSENREQHRIQANVNTTIRIPVRGVDLTLDSETKAGEPGEQLTYTLTLTNSGSDPDSYDLTVQKPPTWQIQLSASKVDDLSEGDSATLELQVTIPNNSPDTDTALSIVTAISRGNNSVSNTTEALTTVATVYGLTMIVDRSAQALNPGNSTSFTYTLYNYGNGHENLTFAASWLPAVDWTVTGLPDRVELPPFS</sequence>
<evidence type="ECO:0000259" key="1">
    <source>
        <dbReference type="Pfam" id="PF10633"/>
    </source>
</evidence>
<proteinExistence type="predicted"/>
<dbReference type="Gene3D" id="2.60.40.10">
    <property type="entry name" value="Immunoglobulins"/>
    <property type="match status" value="1"/>
</dbReference>
<feature type="domain" description="Alpha-galactosidase NEW3" evidence="1">
    <location>
        <begin position="407"/>
        <end position="472"/>
    </location>
</feature>
<dbReference type="EMBL" id="UINC01002224">
    <property type="protein sequence ID" value="SUZ94317.1"/>
    <property type="molecule type" value="Genomic_DNA"/>
</dbReference>
<dbReference type="PANTHER" id="PTHR39198">
    <property type="entry name" value="HYPOTHETICAL MEMBRANE PROTEIN, CONSERVED"/>
    <property type="match status" value="1"/>
</dbReference>
<reference evidence="2" key="1">
    <citation type="submission" date="2018-05" db="EMBL/GenBank/DDBJ databases">
        <authorList>
            <person name="Lanie J.A."/>
            <person name="Ng W.-L."/>
            <person name="Kazmierczak K.M."/>
            <person name="Andrzejewski T.M."/>
            <person name="Davidsen T.M."/>
            <person name="Wayne K.J."/>
            <person name="Tettelin H."/>
            <person name="Glass J.I."/>
            <person name="Rusch D."/>
            <person name="Podicherti R."/>
            <person name="Tsui H.-C.T."/>
            <person name="Winkler M.E."/>
        </authorList>
    </citation>
    <scope>NUCLEOTIDE SEQUENCE</scope>
</reference>
<name>A0A381RWF5_9ZZZZ</name>
<dbReference type="InterPro" id="IPR013783">
    <property type="entry name" value="Ig-like_fold"/>
</dbReference>
<dbReference type="PANTHER" id="PTHR39198:SF1">
    <property type="entry name" value="ALPHA-GALACTOSIDASE NEW3 DOMAIN-CONTAINING PROTEIN"/>
    <property type="match status" value="1"/>
</dbReference>
<dbReference type="AlphaFoldDB" id="A0A381RWF5"/>
<dbReference type="Pfam" id="PF10633">
    <property type="entry name" value="NPCBM_assoc"/>
    <property type="match status" value="2"/>
</dbReference>
<accession>A0A381RWF5</accession>
<organism evidence="2">
    <name type="scientific">marine metagenome</name>
    <dbReference type="NCBI Taxonomy" id="408172"/>
    <lineage>
        <taxon>unclassified sequences</taxon>
        <taxon>metagenomes</taxon>
        <taxon>ecological metagenomes</taxon>
    </lineage>
</organism>
<feature type="domain" description="Alpha-galactosidase NEW3" evidence="1">
    <location>
        <begin position="296"/>
        <end position="363"/>
    </location>
</feature>
<feature type="non-terminal residue" evidence="2">
    <location>
        <position position="564"/>
    </location>
</feature>
<dbReference type="InterPro" id="IPR018905">
    <property type="entry name" value="A-galactase_NEW3"/>
</dbReference>